<dbReference type="InterPro" id="IPR027417">
    <property type="entry name" value="P-loop_NTPase"/>
</dbReference>
<keyword evidence="3" id="KW-0805">Transcription regulation</keyword>
<dbReference type="SUPFAM" id="SSF55785">
    <property type="entry name" value="PYP-like sensor domain (PAS domain)"/>
    <property type="match status" value="1"/>
</dbReference>
<dbReference type="SUPFAM" id="SSF55781">
    <property type="entry name" value="GAF domain-like"/>
    <property type="match status" value="1"/>
</dbReference>
<dbReference type="RefSeq" id="WP_167527876.1">
    <property type="nucleotide sequence ID" value="NZ_AP021874.1"/>
</dbReference>
<sequence length="682" mass="78105">MSGIYNEWDTNYKNFTDPVFILDNQFRIVKTNQAFASLVKEKAESILGKKCYQIIHGMNKPMERCPHVQALSKRRSVTAMFFEIRLGKWLEVICWPFVQKEGELNGTIHIIKDVTARHLHSETLQHARPAPERQVEDRAMGLGINTGLRSEVVRLKQSEKELKEQLGFEALLSDLSARFVLLSQDSITHEIEYALTQIMEFFQADRCGFVRVLKDKGCWKIKHIVEKEGVFPLPVNTEIPDSMFPWVYKKISECEIVFFDSERELPAEASVDRERYDTLGTQANLNIPVVANESEVYSLIINSVRNKRKWPEVYIPRLRLLGVIMGNALVRYRNMVELNEHLREIEALKQKLEKENIYLLEEVKIKVEHSEIVGESPGIKKVLAQAQLVAGTDSTVLVLGETGTGKELLARAIHKLSQRKDQHLVTINTASLPPTLIESELFGREKGAYTGALTRQIGRFEMADGSSLFLDEIGDLAPELQAKLLRVLQEGQFERLGSPRPIQANVRIIAATHRDLEEYVRQGKFREDLYYRLAVFPIYIPPLRERTEDIPLIVRFFVNEFAKKMGKEIRNVPRKAIEALQCYPWPGNVRELRNVIERAVIISSGDTLIVELPQVNKASPYRIETLKEAERHHILKILKTTRWRIKGPRGAAELLGLKPSTLYSAMSRLGIAAKRERDDISI</sequence>
<dbReference type="Pfam" id="PF00158">
    <property type="entry name" value="Sigma54_activat"/>
    <property type="match status" value="1"/>
</dbReference>
<dbReference type="Gene3D" id="3.30.450.40">
    <property type="match status" value="1"/>
</dbReference>
<dbReference type="PANTHER" id="PTHR32071:SF123">
    <property type="entry name" value="DNA-BINDING TRANSCRIPTIONAL ACTIVATOR HYFR-RELATED"/>
    <property type="match status" value="1"/>
</dbReference>
<dbReference type="GO" id="GO:0005524">
    <property type="term" value="F:ATP binding"/>
    <property type="evidence" value="ECO:0007669"/>
    <property type="project" value="UniProtKB-KW"/>
</dbReference>
<dbReference type="PROSITE" id="PS00675">
    <property type="entry name" value="SIGMA54_INTERACT_1"/>
    <property type="match status" value="1"/>
</dbReference>
<evidence type="ECO:0000256" key="1">
    <source>
        <dbReference type="ARBA" id="ARBA00022741"/>
    </source>
</evidence>
<dbReference type="InterPro" id="IPR029016">
    <property type="entry name" value="GAF-like_dom_sf"/>
</dbReference>
<dbReference type="SUPFAM" id="SSF46689">
    <property type="entry name" value="Homeodomain-like"/>
    <property type="match status" value="1"/>
</dbReference>
<protein>
    <recommendedName>
        <fullName evidence="8">Sigma-54 factor interaction domain-containing protein</fullName>
    </recommendedName>
</protein>
<reference evidence="9 10" key="1">
    <citation type="submission" date="2019-11" db="EMBL/GenBank/DDBJ databases">
        <title>Comparative genomics of hydrocarbon-degrading Desulfosarcina strains.</title>
        <authorList>
            <person name="Watanabe M."/>
            <person name="Kojima H."/>
            <person name="Fukui M."/>
        </authorList>
    </citation>
    <scope>NUCLEOTIDE SEQUENCE [LARGE SCALE GENOMIC DNA]</scope>
    <source>
        <strain evidence="9 10">PL12</strain>
    </source>
</reference>
<name>A0A5K7YLK9_9BACT</name>
<dbReference type="InterPro" id="IPR009057">
    <property type="entry name" value="Homeodomain-like_sf"/>
</dbReference>
<evidence type="ECO:0000256" key="6">
    <source>
        <dbReference type="ARBA" id="ARBA00023163"/>
    </source>
</evidence>
<keyword evidence="6" id="KW-0804">Transcription</keyword>
<evidence type="ECO:0000313" key="9">
    <source>
        <dbReference type="EMBL" id="BBO70116.1"/>
    </source>
</evidence>
<evidence type="ECO:0000256" key="4">
    <source>
        <dbReference type="ARBA" id="ARBA00023125"/>
    </source>
</evidence>
<dbReference type="FunFam" id="3.40.50.300:FF:000006">
    <property type="entry name" value="DNA-binding transcriptional regulator NtrC"/>
    <property type="match status" value="1"/>
</dbReference>
<dbReference type="Gene3D" id="3.40.50.300">
    <property type="entry name" value="P-loop containing nucleotide triphosphate hydrolases"/>
    <property type="match status" value="1"/>
</dbReference>
<gene>
    <name evidence="9" type="ORF">DSCA_40460</name>
</gene>
<dbReference type="Gene3D" id="1.10.8.60">
    <property type="match status" value="1"/>
</dbReference>
<dbReference type="EMBL" id="AP021874">
    <property type="protein sequence ID" value="BBO70116.1"/>
    <property type="molecule type" value="Genomic_DNA"/>
</dbReference>
<dbReference type="KEGG" id="dalk:DSCA_40460"/>
<dbReference type="InterPro" id="IPR035965">
    <property type="entry name" value="PAS-like_dom_sf"/>
</dbReference>
<keyword evidence="7" id="KW-0175">Coiled coil</keyword>
<dbReference type="Pfam" id="PF08448">
    <property type="entry name" value="PAS_4"/>
    <property type="match status" value="1"/>
</dbReference>
<dbReference type="PANTHER" id="PTHR32071">
    <property type="entry name" value="TRANSCRIPTIONAL REGULATORY PROTEIN"/>
    <property type="match status" value="1"/>
</dbReference>
<dbReference type="InterPro" id="IPR003593">
    <property type="entry name" value="AAA+_ATPase"/>
</dbReference>
<dbReference type="GO" id="GO:0006355">
    <property type="term" value="P:regulation of DNA-templated transcription"/>
    <property type="evidence" value="ECO:0007669"/>
    <property type="project" value="InterPro"/>
</dbReference>
<dbReference type="InterPro" id="IPR058031">
    <property type="entry name" value="AAA_lid_NorR"/>
</dbReference>
<keyword evidence="1" id="KW-0547">Nucleotide-binding</keyword>
<evidence type="ECO:0000256" key="7">
    <source>
        <dbReference type="SAM" id="Coils"/>
    </source>
</evidence>
<dbReference type="CDD" id="cd00130">
    <property type="entry name" value="PAS"/>
    <property type="match status" value="1"/>
</dbReference>
<dbReference type="PROSITE" id="PS50045">
    <property type="entry name" value="SIGMA54_INTERACT_4"/>
    <property type="match status" value="1"/>
</dbReference>
<evidence type="ECO:0000256" key="3">
    <source>
        <dbReference type="ARBA" id="ARBA00023015"/>
    </source>
</evidence>
<dbReference type="Pfam" id="PF02954">
    <property type="entry name" value="HTH_8"/>
    <property type="match status" value="1"/>
</dbReference>
<keyword evidence="4" id="KW-0238">DNA-binding</keyword>
<dbReference type="AlphaFoldDB" id="A0A5K7YLK9"/>
<accession>A0A5K7YLK9</accession>
<dbReference type="Pfam" id="PF25601">
    <property type="entry name" value="AAA_lid_14"/>
    <property type="match status" value="1"/>
</dbReference>
<dbReference type="PROSITE" id="PS00688">
    <property type="entry name" value="SIGMA54_INTERACT_3"/>
    <property type="match status" value="1"/>
</dbReference>
<feature type="domain" description="Sigma-54 factor interaction" evidence="8">
    <location>
        <begin position="372"/>
        <end position="601"/>
    </location>
</feature>
<feature type="coiled-coil region" evidence="7">
    <location>
        <begin position="335"/>
        <end position="362"/>
    </location>
</feature>
<evidence type="ECO:0000313" key="10">
    <source>
        <dbReference type="Proteomes" id="UP000427906"/>
    </source>
</evidence>
<dbReference type="InterPro" id="IPR013656">
    <property type="entry name" value="PAS_4"/>
</dbReference>
<dbReference type="GO" id="GO:0043565">
    <property type="term" value="F:sequence-specific DNA binding"/>
    <property type="evidence" value="ECO:0007669"/>
    <property type="project" value="InterPro"/>
</dbReference>
<dbReference type="InterPro" id="IPR002078">
    <property type="entry name" value="Sigma_54_int"/>
</dbReference>
<evidence type="ECO:0000256" key="5">
    <source>
        <dbReference type="ARBA" id="ARBA00023159"/>
    </source>
</evidence>
<keyword evidence="5" id="KW-0010">Activator</keyword>
<evidence type="ECO:0000256" key="2">
    <source>
        <dbReference type="ARBA" id="ARBA00022840"/>
    </source>
</evidence>
<proteinExistence type="predicted"/>
<organism evidence="9 10">
    <name type="scientific">Desulfosarcina alkanivorans</name>
    <dbReference type="NCBI Taxonomy" id="571177"/>
    <lineage>
        <taxon>Bacteria</taxon>
        <taxon>Pseudomonadati</taxon>
        <taxon>Thermodesulfobacteriota</taxon>
        <taxon>Desulfobacteria</taxon>
        <taxon>Desulfobacterales</taxon>
        <taxon>Desulfosarcinaceae</taxon>
        <taxon>Desulfosarcina</taxon>
    </lineage>
</organism>
<dbReference type="FunFam" id="1.10.8.60:FF:000014">
    <property type="entry name" value="DNA-binding transcriptional regulator NtrC"/>
    <property type="match status" value="1"/>
</dbReference>
<dbReference type="SUPFAM" id="SSF52540">
    <property type="entry name" value="P-loop containing nucleoside triphosphate hydrolases"/>
    <property type="match status" value="1"/>
</dbReference>
<dbReference type="NCBIfam" id="TIGR00229">
    <property type="entry name" value="sensory_box"/>
    <property type="match status" value="1"/>
</dbReference>
<dbReference type="CDD" id="cd00009">
    <property type="entry name" value="AAA"/>
    <property type="match status" value="1"/>
</dbReference>
<dbReference type="SMART" id="SM00382">
    <property type="entry name" value="AAA"/>
    <property type="match status" value="1"/>
</dbReference>
<keyword evidence="2" id="KW-0067">ATP-binding</keyword>
<dbReference type="Gene3D" id="1.10.10.60">
    <property type="entry name" value="Homeodomain-like"/>
    <property type="match status" value="1"/>
</dbReference>
<dbReference type="InterPro" id="IPR025662">
    <property type="entry name" value="Sigma_54_int_dom_ATP-bd_1"/>
</dbReference>
<dbReference type="InterPro" id="IPR002197">
    <property type="entry name" value="HTH_Fis"/>
</dbReference>
<dbReference type="InterPro" id="IPR000014">
    <property type="entry name" value="PAS"/>
</dbReference>
<keyword evidence="10" id="KW-1185">Reference proteome</keyword>
<dbReference type="Gene3D" id="3.30.450.20">
    <property type="entry name" value="PAS domain"/>
    <property type="match status" value="1"/>
</dbReference>
<dbReference type="InterPro" id="IPR025944">
    <property type="entry name" value="Sigma_54_int_dom_CS"/>
</dbReference>
<evidence type="ECO:0000259" key="8">
    <source>
        <dbReference type="PROSITE" id="PS50045"/>
    </source>
</evidence>
<dbReference type="Proteomes" id="UP000427906">
    <property type="component" value="Chromosome"/>
</dbReference>